<feature type="domain" description="Potassium channel tetramerisation-type BTB" evidence="13">
    <location>
        <begin position="84"/>
        <end position="174"/>
    </location>
</feature>
<feature type="transmembrane region" description="Helical" evidence="11">
    <location>
        <begin position="341"/>
        <end position="365"/>
    </location>
</feature>
<dbReference type="InterPro" id="IPR028325">
    <property type="entry name" value="VG_K_chnl"/>
</dbReference>
<evidence type="ECO:0000259" key="12">
    <source>
        <dbReference type="Pfam" id="PF00520"/>
    </source>
</evidence>
<dbReference type="InterPro" id="IPR005821">
    <property type="entry name" value="Ion_trans_dom"/>
</dbReference>
<evidence type="ECO:0000256" key="7">
    <source>
        <dbReference type="ARBA" id="ARBA00022989"/>
    </source>
</evidence>
<evidence type="ECO:0000259" key="13">
    <source>
        <dbReference type="Pfam" id="PF02214"/>
    </source>
</evidence>
<evidence type="ECO:0000256" key="2">
    <source>
        <dbReference type="ARBA" id="ARBA00022448"/>
    </source>
</evidence>
<evidence type="ECO:0000256" key="5">
    <source>
        <dbReference type="ARBA" id="ARBA00022826"/>
    </source>
</evidence>
<keyword evidence="4 11" id="KW-0812">Transmembrane</keyword>
<name>A0A1I8EPA2_WUCBA</name>
<dbReference type="PANTHER" id="PTHR11537:SF113">
    <property type="entry name" value="POTASSIUM VOLTAGE-GATED CHANNEL PROTEIN SHAKER"/>
    <property type="match status" value="1"/>
</dbReference>
<evidence type="ECO:0000313" key="14">
    <source>
        <dbReference type="WBParaSite" id="maker-PairedContig_3527-snap-gene-0.9-mRNA-1"/>
    </source>
</evidence>
<keyword evidence="10" id="KW-0407">Ion channel</keyword>
<dbReference type="GO" id="GO:0051260">
    <property type="term" value="P:protein homooligomerization"/>
    <property type="evidence" value="ECO:0007669"/>
    <property type="project" value="InterPro"/>
</dbReference>
<evidence type="ECO:0008006" key="15">
    <source>
        <dbReference type="Google" id="ProtNLM"/>
    </source>
</evidence>
<feature type="transmembrane region" description="Helical" evidence="11">
    <location>
        <begin position="209"/>
        <end position="226"/>
    </location>
</feature>
<accession>A0A1I8EPA2</accession>
<dbReference type="PANTHER" id="PTHR11537">
    <property type="entry name" value="VOLTAGE-GATED POTASSIUM CHANNEL"/>
    <property type="match status" value="1"/>
</dbReference>
<proteinExistence type="predicted"/>
<dbReference type="Gene3D" id="3.30.710.10">
    <property type="entry name" value="Potassium Channel Kv1.1, Chain A"/>
    <property type="match status" value="1"/>
</dbReference>
<organism evidence="14">
    <name type="scientific">Wuchereria bancrofti</name>
    <dbReference type="NCBI Taxonomy" id="6293"/>
    <lineage>
        <taxon>Eukaryota</taxon>
        <taxon>Metazoa</taxon>
        <taxon>Ecdysozoa</taxon>
        <taxon>Nematoda</taxon>
        <taxon>Chromadorea</taxon>
        <taxon>Rhabditida</taxon>
        <taxon>Spirurina</taxon>
        <taxon>Spiruromorpha</taxon>
        <taxon>Filarioidea</taxon>
        <taxon>Onchocercidae</taxon>
        <taxon>Wuchereria</taxon>
    </lineage>
</organism>
<reference evidence="14" key="1">
    <citation type="submission" date="2016-11" db="UniProtKB">
        <authorList>
            <consortium name="WormBaseParasite"/>
        </authorList>
    </citation>
    <scope>IDENTIFICATION</scope>
    <source>
        <strain evidence="14">pt0022</strain>
    </source>
</reference>
<evidence type="ECO:0000256" key="1">
    <source>
        <dbReference type="ARBA" id="ARBA00004141"/>
    </source>
</evidence>
<dbReference type="FunFam" id="3.30.710.10:FF:000214">
    <property type="entry name" value="Potassium voltage-gated channel protein shk-1"/>
    <property type="match status" value="1"/>
</dbReference>
<dbReference type="InterPro" id="IPR011333">
    <property type="entry name" value="SKP1/BTB/POZ_sf"/>
</dbReference>
<keyword evidence="8" id="KW-0406">Ion transport</keyword>
<keyword evidence="6" id="KW-0630">Potassium</keyword>
<dbReference type="Gene3D" id="1.10.287.70">
    <property type="match status" value="1"/>
</dbReference>
<dbReference type="InterPro" id="IPR003972">
    <property type="entry name" value="K_chnl_volt-dep_Kv1"/>
</dbReference>
<dbReference type="AlphaFoldDB" id="A0A1I8EPA2"/>
<keyword evidence="7 11" id="KW-1133">Transmembrane helix</keyword>
<feature type="transmembrane region" description="Helical" evidence="11">
    <location>
        <begin position="307"/>
        <end position="329"/>
    </location>
</feature>
<dbReference type="SUPFAM" id="SSF81324">
    <property type="entry name" value="Voltage-gated potassium channels"/>
    <property type="match status" value="1"/>
</dbReference>
<comment type="subcellular location">
    <subcellularLocation>
        <location evidence="1">Membrane</location>
        <topology evidence="1">Multi-pass membrane protein</topology>
    </subcellularLocation>
</comment>
<dbReference type="Pfam" id="PF00520">
    <property type="entry name" value="Ion_trans"/>
    <property type="match status" value="1"/>
</dbReference>
<dbReference type="STRING" id="6293.A0A1I8EPA2"/>
<evidence type="ECO:0000256" key="3">
    <source>
        <dbReference type="ARBA" id="ARBA00022538"/>
    </source>
</evidence>
<dbReference type="Pfam" id="PF02214">
    <property type="entry name" value="BTB_2"/>
    <property type="match status" value="1"/>
</dbReference>
<evidence type="ECO:0000256" key="6">
    <source>
        <dbReference type="ARBA" id="ARBA00022958"/>
    </source>
</evidence>
<dbReference type="WBParaSite" id="maker-PairedContig_3527-snap-gene-0.9-mRNA-1">
    <property type="protein sequence ID" value="maker-PairedContig_3527-snap-gene-0.9-mRNA-1"/>
    <property type="gene ID" value="maker-PairedContig_3527-snap-gene-0.9"/>
</dbReference>
<evidence type="ECO:0000256" key="8">
    <source>
        <dbReference type="ARBA" id="ARBA00023065"/>
    </source>
</evidence>
<keyword evidence="5" id="KW-0631">Potassium channel</keyword>
<dbReference type="PRINTS" id="PR01496">
    <property type="entry name" value="SHAKERCHANEL"/>
</dbReference>
<keyword evidence="3" id="KW-0633">Potassium transport</keyword>
<dbReference type="SUPFAM" id="SSF54695">
    <property type="entry name" value="POZ domain"/>
    <property type="match status" value="1"/>
</dbReference>
<sequence>MFGKYRFRGKRQIEHLLNVHPEKYRSRSGRSTRTSTPVNLRDINCHRSRSVDFLSPIMDTPNREPNNIIPNDTSSVKRLERNLITINVSGLRFQTYESTLERYPLTLLGNSFKRNRFWDPKNEEYFFDRHRTSFESILYAYQSGGIMKRPESVPIDMFIKELKFFEMGEELVEKFWISEGYEKPKEIQMPQNVLQRQLWELVEYPDSSLFARIFALLSIFVISINFPKICFKFLALLRGCHTNFHSIISFCLETLPSMKENPGDVRDWSNPFFYIELICIIWFTIGIQLVCKFLAKHFVHPYRNFAFLSFLWSLLWYFSRAVTMTTVGYGDLTPTGVYGKLVGGLCALIGVLTLALPVPIIVANFKHFYRQETRLAQMRISAEEDETNSEHSFKSP</sequence>
<dbReference type="GO" id="GO:0005251">
    <property type="term" value="F:delayed rectifier potassium channel activity"/>
    <property type="evidence" value="ECO:0007669"/>
    <property type="project" value="TreeGrafter"/>
</dbReference>
<dbReference type="GO" id="GO:0008076">
    <property type="term" value="C:voltage-gated potassium channel complex"/>
    <property type="evidence" value="ECO:0007669"/>
    <property type="project" value="InterPro"/>
</dbReference>
<dbReference type="InterPro" id="IPR003131">
    <property type="entry name" value="T1-type_BTB"/>
</dbReference>
<protein>
    <recommendedName>
        <fullName evidence="15">BTB domain-containing protein</fullName>
    </recommendedName>
</protein>
<feature type="transmembrane region" description="Helical" evidence="11">
    <location>
        <begin position="272"/>
        <end position="295"/>
    </location>
</feature>
<evidence type="ECO:0000256" key="9">
    <source>
        <dbReference type="ARBA" id="ARBA00023136"/>
    </source>
</evidence>
<dbReference type="GO" id="GO:0001508">
    <property type="term" value="P:action potential"/>
    <property type="evidence" value="ECO:0007669"/>
    <property type="project" value="TreeGrafter"/>
</dbReference>
<evidence type="ECO:0000256" key="11">
    <source>
        <dbReference type="SAM" id="Phobius"/>
    </source>
</evidence>
<evidence type="ECO:0000256" key="10">
    <source>
        <dbReference type="ARBA" id="ARBA00023303"/>
    </source>
</evidence>
<keyword evidence="2" id="KW-0813">Transport</keyword>
<evidence type="ECO:0000256" key="4">
    <source>
        <dbReference type="ARBA" id="ARBA00022692"/>
    </source>
</evidence>
<keyword evidence="9 11" id="KW-0472">Membrane</keyword>
<dbReference type="PRINTS" id="PR00169">
    <property type="entry name" value="KCHANNEL"/>
</dbReference>
<feature type="domain" description="Ion transport" evidence="12">
    <location>
        <begin position="300"/>
        <end position="372"/>
    </location>
</feature>